<protein>
    <submittedName>
        <fullName evidence="3">Tetratricopeptide repeat protein</fullName>
    </submittedName>
</protein>
<dbReference type="Pfam" id="PF13411">
    <property type="entry name" value="MerR_1"/>
    <property type="match status" value="1"/>
</dbReference>
<keyword evidence="1" id="KW-0802">TPR repeat</keyword>
<accession>A0A538TYN5</accession>
<dbReference type="GO" id="GO:0006355">
    <property type="term" value="P:regulation of DNA-templated transcription"/>
    <property type="evidence" value="ECO:0007669"/>
    <property type="project" value="InterPro"/>
</dbReference>
<feature type="non-terminal residue" evidence="3">
    <location>
        <position position="239"/>
    </location>
</feature>
<feature type="repeat" description="TPR" evidence="1">
    <location>
        <begin position="204"/>
        <end position="237"/>
    </location>
</feature>
<dbReference type="PANTHER" id="PTHR12558:SF13">
    <property type="entry name" value="CELL DIVISION CYCLE PROTEIN 27 HOMOLOG"/>
    <property type="match status" value="1"/>
</dbReference>
<evidence type="ECO:0000259" key="2">
    <source>
        <dbReference type="Pfam" id="PF13411"/>
    </source>
</evidence>
<dbReference type="Pfam" id="PF13432">
    <property type="entry name" value="TPR_16"/>
    <property type="match status" value="1"/>
</dbReference>
<dbReference type="SUPFAM" id="SSF46955">
    <property type="entry name" value="Putative DNA-binding domain"/>
    <property type="match status" value="1"/>
</dbReference>
<dbReference type="SMART" id="SM00028">
    <property type="entry name" value="TPR"/>
    <property type="match status" value="3"/>
</dbReference>
<dbReference type="InterPro" id="IPR009061">
    <property type="entry name" value="DNA-bd_dom_put_sf"/>
</dbReference>
<dbReference type="InterPro" id="IPR000551">
    <property type="entry name" value="MerR-type_HTH_dom"/>
</dbReference>
<dbReference type="SUPFAM" id="SSF48452">
    <property type="entry name" value="TPR-like"/>
    <property type="match status" value="1"/>
</dbReference>
<dbReference type="Gene3D" id="1.25.40.10">
    <property type="entry name" value="Tetratricopeptide repeat domain"/>
    <property type="match status" value="1"/>
</dbReference>
<reference evidence="3 4" key="1">
    <citation type="journal article" date="2019" name="Nat. Microbiol.">
        <title>Mediterranean grassland soil C-N compound turnover is dependent on rainfall and depth, and is mediated by genomically divergent microorganisms.</title>
        <authorList>
            <person name="Diamond S."/>
            <person name="Andeer P.F."/>
            <person name="Li Z."/>
            <person name="Crits-Christoph A."/>
            <person name="Burstein D."/>
            <person name="Anantharaman K."/>
            <person name="Lane K.R."/>
            <person name="Thomas B.C."/>
            <person name="Pan C."/>
            <person name="Northen T.R."/>
            <person name="Banfield J.F."/>
        </authorList>
    </citation>
    <scope>NUCLEOTIDE SEQUENCE [LARGE SCALE GENOMIC DNA]</scope>
    <source>
        <strain evidence="3">WS_8</strain>
    </source>
</reference>
<dbReference type="InterPro" id="IPR011990">
    <property type="entry name" value="TPR-like_helical_dom_sf"/>
</dbReference>
<evidence type="ECO:0000313" key="3">
    <source>
        <dbReference type="EMBL" id="TMQ68764.1"/>
    </source>
</evidence>
<name>A0A538TYN5_UNCEI</name>
<gene>
    <name evidence="3" type="ORF">E6K78_00005</name>
</gene>
<feature type="domain" description="HTH merR-type" evidence="2">
    <location>
        <begin position="4"/>
        <end position="69"/>
    </location>
</feature>
<sequence>MHEYSVRDVEKLVHLPRSTIRALVEAGFVSPERGPRNAWRFSFQDLIVLRTAQSLAAAKVPRKRITKSVKELRRHLPDSMPLSGLSISAGADCVLVKEGARRWQAESGQYLLAFEGDPADGSLSVLEHHGAEPTASAEDWFDQGADLEAEDPEAALKAYEQAITVDPELLKARINLGCLLHETGRFREAERVYREAIRSNGNDPLLLYDLGVLLDDMGRKNEAMEAYQAALRDDPRFAD</sequence>
<comment type="caution">
    <text evidence="3">The sequence shown here is derived from an EMBL/GenBank/DDBJ whole genome shotgun (WGS) entry which is preliminary data.</text>
</comment>
<dbReference type="Gene3D" id="1.10.1660.10">
    <property type="match status" value="1"/>
</dbReference>
<dbReference type="InterPro" id="IPR019734">
    <property type="entry name" value="TPR_rpt"/>
</dbReference>
<feature type="repeat" description="TPR" evidence="1">
    <location>
        <begin position="170"/>
        <end position="203"/>
    </location>
</feature>
<evidence type="ECO:0000256" key="1">
    <source>
        <dbReference type="PROSITE-ProRule" id="PRU00339"/>
    </source>
</evidence>
<dbReference type="EMBL" id="VBOY01000001">
    <property type="protein sequence ID" value="TMQ68764.1"/>
    <property type="molecule type" value="Genomic_DNA"/>
</dbReference>
<dbReference type="AlphaFoldDB" id="A0A538TYN5"/>
<dbReference type="PROSITE" id="PS50005">
    <property type="entry name" value="TPR"/>
    <property type="match status" value="2"/>
</dbReference>
<dbReference type="Proteomes" id="UP000316609">
    <property type="component" value="Unassembled WGS sequence"/>
</dbReference>
<dbReference type="GO" id="GO:0003677">
    <property type="term" value="F:DNA binding"/>
    <property type="evidence" value="ECO:0007669"/>
    <property type="project" value="InterPro"/>
</dbReference>
<organism evidence="3 4">
    <name type="scientific">Eiseniibacteriota bacterium</name>
    <dbReference type="NCBI Taxonomy" id="2212470"/>
    <lineage>
        <taxon>Bacteria</taxon>
        <taxon>Candidatus Eiseniibacteriota</taxon>
    </lineage>
</organism>
<proteinExistence type="predicted"/>
<evidence type="ECO:0000313" key="4">
    <source>
        <dbReference type="Proteomes" id="UP000316609"/>
    </source>
</evidence>
<dbReference type="PANTHER" id="PTHR12558">
    <property type="entry name" value="CELL DIVISION CYCLE 16,23,27"/>
    <property type="match status" value="1"/>
</dbReference>